<dbReference type="Proteomes" id="UP001056778">
    <property type="component" value="Chromosome 7"/>
</dbReference>
<accession>A0ACB9SUC2</accession>
<dbReference type="EMBL" id="CM043021">
    <property type="protein sequence ID" value="KAI4458289.1"/>
    <property type="molecule type" value="Genomic_DNA"/>
</dbReference>
<gene>
    <name evidence="1" type="ORF">MML48_7g00021516</name>
</gene>
<name>A0ACB9SUC2_HOLOL</name>
<proteinExistence type="predicted"/>
<reference evidence="1" key="1">
    <citation type="submission" date="2022-04" db="EMBL/GenBank/DDBJ databases">
        <title>Chromosome-scale genome assembly of Holotrichia oblita Faldermann.</title>
        <authorList>
            <person name="Rongchong L."/>
        </authorList>
    </citation>
    <scope>NUCLEOTIDE SEQUENCE</scope>
    <source>
        <strain evidence="1">81SQS9</strain>
    </source>
</reference>
<evidence type="ECO:0000313" key="1">
    <source>
        <dbReference type="EMBL" id="KAI4458289.1"/>
    </source>
</evidence>
<protein>
    <submittedName>
        <fullName evidence="1">Serine/threonine-protein kinase plk</fullName>
    </submittedName>
</protein>
<evidence type="ECO:0000313" key="2">
    <source>
        <dbReference type="Proteomes" id="UP001056778"/>
    </source>
</evidence>
<keyword evidence="2" id="KW-1185">Reference proteome</keyword>
<sequence>MSPVENQFNLLENLELQFGAQTFFAKLHKTDTCGSNGLPLTPNSIIIYGKAQILKSIKHKHLCQYLDIIRGKHGTCIHEVTLYSLILNDGTTLGQERNPATLHDPRIVPMPLDALYQRFAHIPLSSYYPLVFSKSHIIKKFEAPTYDVTNLPLVIRELDPEYQFHRVILLRKLLGTRDTRDMIVKEAEIDIPPLLRGDIWMALLDIKGDYEREYVQIDKETQTSTDRQIEVDIPRCHQYNELLSSAEGHKKLKRILKAWVYKNSNYVYWQGLDSLTAPFLYLNFNNEAKAFACLSTFVPKYLHKFFLKDNSSIIQEYLAKFSQLIAFHDPILANHLQDINFIPELFAIPWFLTMFSHVFPLHKIFHLWDKLLQGDSSFPLHVGLSVLTQLRSRLLESGFNECILLFSDLPDIDMETCVKDSIATYNITPKSITARQHQNELFNICSVIGSVNIPLESVKLEEPFVENLGIHSNMLKENTDKNIVIVSTNDAAMETFAEYLLKCGVSRVCSLSGGFNNLLPIFPTILIPQNQI</sequence>
<keyword evidence="1" id="KW-0808">Transferase</keyword>
<keyword evidence="1" id="KW-0418">Kinase</keyword>
<comment type="caution">
    <text evidence="1">The sequence shown here is derived from an EMBL/GenBank/DDBJ whole genome shotgun (WGS) entry which is preliminary data.</text>
</comment>
<organism evidence="1 2">
    <name type="scientific">Holotrichia oblita</name>
    <name type="common">Chafer beetle</name>
    <dbReference type="NCBI Taxonomy" id="644536"/>
    <lineage>
        <taxon>Eukaryota</taxon>
        <taxon>Metazoa</taxon>
        <taxon>Ecdysozoa</taxon>
        <taxon>Arthropoda</taxon>
        <taxon>Hexapoda</taxon>
        <taxon>Insecta</taxon>
        <taxon>Pterygota</taxon>
        <taxon>Neoptera</taxon>
        <taxon>Endopterygota</taxon>
        <taxon>Coleoptera</taxon>
        <taxon>Polyphaga</taxon>
        <taxon>Scarabaeiformia</taxon>
        <taxon>Scarabaeidae</taxon>
        <taxon>Melolonthinae</taxon>
        <taxon>Holotrichia</taxon>
    </lineage>
</organism>